<dbReference type="Proteomes" id="UP000219193">
    <property type="component" value="Unassembled WGS sequence"/>
</dbReference>
<proteinExistence type="predicted"/>
<sequence length="466" mass="53529">MKKLIFFLFLTLHMSAQEFSVRKGVVVDDLKVADTLTETYSLYLPTTYENGRTWPTLFVFDSRGRGRTAAQLLKGTAERQGYIVVSSNDIKRENTLEENVMVAARLLQQVTKKLPVDLSQVSTLGSMAGAKAASSIPLIFDNIHGAVAVGDHWVNFNLLDQKKSFNFIGIVGDEQYSAMGMGMTTDGLSELKFPSQLYTYDGGEDWPAADILDSAVGALTLDAMRKEKRPVDRQLIQQLYEQDLGWVNKLMSQNQLLNAQNLLEVMEEKYDGFVNATEIKAKQNQLSRSRNYIVQKREQQTINQKESRLLDDFVYYLEEDIRTANFENLGWWNFQKKQLDSLGQKQNGEAKMALRLKGFIQEYIRLKRNEFQENRTPLESRMLANMLQTIFDPQAFDAYRNIISLSAQDNDYQTAYFYLEEMLKHGYKDMDALYDIEGTLGLRLTPDYNNIIENYLGKAKFHEDHN</sequence>
<name>A0A285WZU3_9FLAO</name>
<dbReference type="Gene3D" id="3.40.50.1820">
    <property type="entry name" value="alpha/beta hydrolase"/>
    <property type="match status" value="1"/>
</dbReference>
<dbReference type="AlphaFoldDB" id="A0A285WZU3"/>
<accession>A0A285WZU3</accession>
<evidence type="ECO:0000313" key="1">
    <source>
        <dbReference type="EMBL" id="SOC78640.1"/>
    </source>
</evidence>
<evidence type="ECO:0000313" key="2">
    <source>
        <dbReference type="Proteomes" id="UP000219193"/>
    </source>
</evidence>
<reference evidence="2" key="1">
    <citation type="submission" date="2017-09" db="EMBL/GenBank/DDBJ databases">
        <authorList>
            <person name="Varghese N."/>
            <person name="Submissions S."/>
        </authorList>
    </citation>
    <scope>NUCLEOTIDE SEQUENCE [LARGE SCALE GENOMIC DNA]</scope>
    <source>
        <strain evidence="2">CGMCC 1.12641</strain>
    </source>
</reference>
<dbReference type="InterPro" id="IPR029058">
    <property type="entry name" value="AB_hydrolase_fold"/>
</dbReference>
<evidence type="ECO:0008006" key="3">
    <source>
        <dbReference type="Google" id="ProtNLM"/>
    </source>
</evidence>
<dbReference type="OrthoDB" id="1123157at2"/>
<organism evidence="1 2">
    <name type="scientific">Salinimicrobium sediminis</name>
    <dbReference type="NCBI Taxonomy" id="1343891"/>
    <lineage>
        <taxon>Bacteria</taxon>
        <taxon>Pseudomonadati</taxon>
        <taxon>Bacteroidota</taxon>
        <taxon>Flavobacteriia</taxon>
        <taxon>Flavobacteriales</taxon>
        <taxon>Flavobacteriaceae</taxon>
        <taxon>Salinimicrobium</taxon>
    </lineage>
</organism>
<keyword evidence="2" id="KW-1185">Reference proteome</keyword>
<dbReference type="EMBL" id="OCMF01000001">
    <property type="protein sequence ID" value="SOC78640.1"/>
    <property type="molecule type" value="Genomic_DNA"/>
</dbReference>
<dbReference type="RefSeq" id="WP_097054446.1">
    <property type="nucleotide sequence ID" value="NZ_OCMF01000001.1"/>
</dbReference>
<protein>
    <recommendedName>
        <fullName evidence="3">Alpha/beta hydrolase</fullName>
    </recommendedName>
</protein>
<dbReference type="SUPFAM" id="SSF53474">
    <property type="entry name" value="alpha/beta-Hydrolases"/>
    <property type="match status" value="1"/>
</dbReference>
<gene>
    <name evidence="1" type="ORF">SAMN06296241_0152</name>
</gene>